<dbReference type="Proteomes" id="UP000197156">
    <property type="component" value="Chromosome"/>
</dbReference>
<organism evidence="1 2">
    <name type="scientific">Thermococcus celer Vu 13 = JCM 8558</name>
    <dbReference type="NCBI Taxonomy" id="1293037"/>
    <lineage>
        <taxon>Archaea</taxon>
        <taxon>Methanobacteriati</taxon>
        <taxon>Methanobacteriota</taxon>
        <taxon>Thermococci</taxon>
        <taxon>Thermococcales</taxon>
        <taxon>Thermococcaceae</taxon>
        <taxon>Thermococcus</taxon>
    </lineage>
</organism>
<reference evidence="1 2" key="1">
    <citation type="submission" date="2016-03" db="EMBL/GenBank/DDBJ databases">
        <title>Complete genome sequence of Thermococcus celer.</title>
        <authorList>
            <person name="Oger P.M."/>
        </authorList>
    </citation>
    <scope>NUCLEOTIDE SEQUENCE [LARGE SCALE GENOMIC DNA]</scope>
    <source>
        <strain evidence="1 2">Vu 13</strain>
    </source>
</reference>
<sequence>MVKRKCFILLIVVLLLHILIDENISPGELVLVSLFAYFCGVFDTTKREVKEPYVIGDSNEIVHLTKKELEERLKKERASLHEL</sequence>
<keyword evidence="2" id="KW-1185">Reference proteome</keyword>
<gene>
    <name evidence="1" type="ORF">A3L02_07855</name>
</gene>
<dbReference type="KEGG" id="tce:A3L02_07855"/>
<proteinExistence type="predicted"/>
<dbReference type="EMBL" id="CP014854">
    <property type="protein sequence ID" value="ASI99477.1"/>
    <property type="molecule type" value="Genomic_DNA"/>
</dbReference>
<evidence type="ECO:0000313" key="1">
    <source>
        <dbReference type="EMBL" id="ASI99477.1"/>
    </source>
</evidence>
<name>A0A218P3J0_THECE</name>
<accession>A0A218P3J0</accession>
<dbReference type="AlphaFoldDB" id="A0A218P3J0"/>
<protein>
    <submittedName>
        <fullName evidence="1">Uncharacterized protein</fullName>
    </submittedName>
</protein>
<evidence type="ECO:0000313" key="2">
    <source>
        <dbReference type="Proteomes" id="UP000197156"/>
    </source>
</evidence>